<gene>
    <name evidence="12" type="ORF">DSM100688_1455</name>
    <name evidence="13" type="ORF">GFD24_08840</name>
</gene>
<dbReference type="Pfam" id="PF00005">
    <property type="entry name" value="ABC_tran"/>
    <property type="match status" value="2"/>
</dbReference>
<dbReference type="PANTHER" id="PTHR43553">
    <property type="entry name" value="HEAVY METAL TRANSPORTER"/>
    <property type="match status" value="1"/>
</dbReference>
<feature type="transmembrane region" description="Helical" evidence="10">
    <location>
        <begin position="619"/>
        <end position="640"/>
    </location>
</feature>
<comment type="caution">
    <text evidence="12">The sequence shown here is derived from an EMBL/GenBank/DDBJ whole genome shotgun (WGS) entry which is preliminary data.</text>
</comment>
<dbReference type="InterPro" id="IPR003339">
    <property type="entry name" value="ABC/ECF_trnsptr_transmembrane"/>
</dbReference>
<feature type="domain" description="ABC transporter" evidence="11">
    <location>
        <begin position="10"/>
        <end position="273"/>
    </location>
</feature>
<evidence type="ECO:0000313" key="14">
    <source>
        <dbReference type="Proteomes" id="UP000469943"/>
    </source>
</evidence>
<keyword evidence="3" id="KW-0813">Transport</keyword>
<evidence type="ECO:0000313" key="12">
    <source>
        <dbReference type="EMBL" id="KAB8287667.1"/>
    </source>
</evidence>
<dbReference type="InterPro" id="IPR015856">
    <property type="entry name" value="ABC_transpr_CbiO/EcfA_su"/>
</dbReference>
<evidence type="ECO:0000256" key="1">
    <source>
        <dbReference type="ARBA" id="ARBA00004141"/>
    </source>
</evidence>
<comment type="subcellular location">
    <subcellularLocation>
        <location evidence="1">Membrane</location>
        <topology evidence="1">Multi-pass membrane protein</topology>
    </subcellularLocation>
</comment>
<dbReference type="SUPFAM" id="SSF52540">
    <property type="entry name" value="P-loop containing nucleoside triphosphate hydrolases"/>
    <property type="match status" value="2"/>
</dbReference>
<feature type="region of interest" description="Disordered" evidence="9">
    <location>
        <begin position="261"/>
        <end position="309"/>
    </location>
</feature>
<dbReference type="NCBIfam" id="NF010167">
    <property type="entry name" value="PRK13648.1"/>
    <property type="match status" value="3"/>
</dbReference>
<name>A0A6L4X202_9BIFI</name>
<feature type="compositionally biased region" description="Basic and acidic residues" evidence="9">
    <location>
        <begin position="261"/>
        <end position="276"/>
    </location>
</feature>
<dbReference type="OrthoDB" id="501320at2"/>
<evidence type="ECO:0000256" key="3">
    <source>
        <dbReference type="ARBA" id="ARBA00022448"/>
    </source>
</evidence>
<dbReference type="AlphaFoldDB" id="A0A6L4X202"/>
<organism evidence="12 15">
    <name type="scientific">Bifidobacterium ramosum</name>
    <dbReference type="NCBI Taxonomy" id="1798158"/>
    <lineage>
        <taxon>Bacteria</taxon>
        <taxon>Bacillati</taxon>
        <taxon>Actinomycetota</taxon>
        <taxon>Actinomycetes</taxon>
        <taxon>Bifidobacteriales</taxon>
        <taxon>Bifidobacteriaceae</taxon>
        <taxon>Bifidobacterium</taxon>
    </lineage>
</organism>
<dbReference type="EMBL" id="WHZX01000007">
    <property type="protein sequence ID" value="NEG72303.1"/>
    <property type="molecule type" value="Genomic_DNA"/>
</dbReference>
<feature type="transmembrane region" description="Helical" evidence="10">
    <location>
        <begin position="582"/>
        <end position="607"/>
    </location>
</feature>
<proteinExistence type="inferred from homology"/>
<dbReference type="Proteomes" id="UP000469943">
    <property type="component" value="Unassembled WGS sequence"/>
</dbReference>
<dbReference type="Gene3D" id="3.40.50.300">
    <property type="entry name" value="P-loop containing nucleotide triphosphate hydrolases"/>
    <property type="match status" value="2"/>
</dbReference>
<dbReference type="SMART" id="SM00382">
    <property type="entry name" value="AAA"/>
    <property type="match status" value="2"/>
</dbReference>
<dbReference type="EMBL" id="WBSM01000007">
    <property type="protein sequence ID" value="KAB8287667.1"/>
    <property type="molecule type" value="Genomic_DNA"/>
</dbReference>
<feature type="domain" description="ABC transporter" evidence="11">
    <location>
        <begin position="314"/>
        <end position="562"/>
    </location>
</feature>
<evidence type="ECO:0000313" key="15">
    <source>
        <dbReference type="Proteomes" id="UP000482084"/>
    </source>
</evidence>
<dbReference type="GO" id="GO:0005524">
    <property type="term" value="F:ATP binding"/>
    <property type="evidence" value="ECO:0007669"/>
    <property type="project" value="UniProtKB-KW"/>
</dbReference>
<comment type="similarity">
    <text evidence="2">Belongs to the ABC transporter superfamily.</text>
</comment>
<reference evidence="12 15" key="2">
    <citation type="submission" date="2019-10" db="EMBL/GenBank/DDBJ databases">
        <title>Characterization of the phylogenetic diversity of two novel species belonging to the genus Bifidobacterium: Bifidobacterium cebidarum sp. nov. and Bifidobacterium leontopitheci sp. nov.</title>
        <authorList>
            <person name="Lugli G.A."/>
            <person name="Duranti S."/>
            <person name="Milani C."/>
            <person name="Turroni F."/>
            <person name="Ventura M."/>
        </authorList>
    </citation>
    <scope>NUCLEOTIDE SEQUENCE [LARGE SCALE GENOMIC DNA]</scope>
    <source>
        <strain evidence="12 15">DSM 100688</strain>
    </source>
</reference>
<feature type="region of interest" description="Disordered" evidence="9">
    <location>
        <begin position="540"/>
        <end position="563"/>
    </location>
</feature>
<keyword evidence="5" id="KW-0547">Nucleotide-binding</keyword>
<dbReference type="PROSITE" id="PS00211">
    <property type="entry name" value="ABC_TRANSPORTER_1"/>
    <property type="match status" value="2"/>
</dbReference>
<evidence type="ECO:0000256" key="7">
    <source>
        <dbReference type="ARBA" id="ARBA00022989"/>
    </source>
</evidence>
<evidence type="ECO:0000259" key="11">
    <source>
        <dbReference type="PROSITE" id="PS50893"/>
    </source>
</evidence>
<evidence type="ECO:0000256" key="10">
    <source>
        <dbReference type="SAM" id="Phobius"/>
    </source>
</evidence>
<keyword evidence="15" id="KW-1185">Reference proteome</keyword>
<dbReference type="InterPro" id="IPR050095">
    <property type="entry name" value="ECF_ABC_transporter_ATP-bd"/>
</dbReference>
<feature type="transmembrane region" description="Helical" evidence="10">
    <location>
        <begin position="660"/>
        <end position="681"/>
    </location>
</feature>
<keyword evidence="6 13" id="KW-0067">ATP-binding</keyword>
<evidence type="ECO:0000313" key="13">
    <source>
        <dbReference type="EMBL" id="NEG72303.1"/>
    </source>
</evidence>
<sequence length="821" mass="86603">MTEPTASIAATLTGIRFSYDGGEHWALDGVDLTVRTGEYVCLTGANGSGKSTLARLVAGLAAPDDGDVTLLGHHVFSLDVANDADAADAAADPADAARHAAGFGADPAEYRAARRSIGAVFQNPEDQLVTTVTADDVAFGPENLGLDRATIGARINESLDAVDMAAHRFDDPTRMSGGQQQRVAIADMLAMHPAMLVLDEPTAMLDPAARAEVMRILDELHARGTTIVHVTHHDDEVVRAGRVVRLQDGRIVEDVAVAPARDHVTTADDGRSDGHPSRNIAETATPPADARSTVAPEHRSTTDHAALPADVPAITVSHVTYRYPSSDAPAINDLSLTVTSGETIAIMGENGAGKSTLARLLCALDTPTSGSITVAGIPVAASSNGTARRPRTLDRRQRARLRRTVGFVMQHPERQLFADTVADDIAYGPRNQQLSENDVAARVTEAMRLLHIEHLADRSPFSLSGGQQRLVAIAGVIACRPRVLVMDEPTASLDDVATARIHDLIRTLRSQGVTVLIITHSPAEAQEVADRVVMLGGGDATATVPTTPPSGVAGSSASSQPRATRNSSYIARLDPRVKMVTFLAMMFTAFAIATPAQLALGAALVAGIVAASRIRPLRLLASVHMFLAMFVVMGLLNIFFVRSGDVLVRLGPIPVTDDGITIAVLYALRFALVIILGAVMLETTTPTALTDGFGSLLSPLARLGVHTQEIALVMSLALRFLPTLGTEAKAIADAQAARGGSIETGSPAARLRAMTALCVPMFAGAIRHADNLSLALDARCYEEGIRRTHWHELRVRPSDLAFAALAVVYIVALIALPLVVG</sequence>
<dbReference type="CDD" id="cd03225">
    <property type="entry name" value="ABC_cobalt_CbiO_domain1"/>
    <property type="match status" value="2"/>
</dbReference>
<evidence type="ECO:0000256" key="2">
    <source>
        <dbReference type="ARBA" id="ARBA00005417"/>
    </source>
</evidence>
<accession>A0A6L4X202</accession>
<dbReference type="InterPro" id="IPR017871">
    <property type="entry name" value="ABC_transporter-like_CS"/>
</dbReference>
<dbReference type="InterPro" id="IPR003439">
    <property type="entry name" value="ABC_transporter-like_ATP-bd"/>
</dbReference>
<evidence type="ECO:0000256" key="9">
    <source>
        <dbReference type="SAM" id="MobiDB-lite"/>
    </source>
</evidence>
<dbReference type="InterPro" id="IPR027417">
    <property type="entry name" value="P-loop_NTPase"/>
</dbReference>
<dbReference type="GO" id="GO:0042626">
    <property type="term" value="F:ATPase-coupled transmembrane transporter activity"/>
    <property type="evidence" value="ECO:0007669"/>
    <property type="project" value="TreeGrafter"/>
</dbReference>
<dbReference type="Pfam" id="PF02361">
    <property type="entry name" value="CbiQ"/>
    <property type="match status" value="1"/>
</dbReference>
<feature type="transmembrane region" description="Helical" evidence="10">
    <location>
        <begin position="800"/>
        <end position="820"/>
    </location>
</feature>
<reference evidence="13 14" key="1">
    <citation type="submission" date="2019-10" db="EMBL/GenBank/DDBJ databases">
        <title>Bifidobacterium from non-human primates.</title>
        <authorList>
            <person name="Modesto M."/>
        </authorList>
    </citation>
    <scope>NUCLEOTIDE SEQUENCE [LARGE SCALE GENOMIC DNA]</scope>
    <source>
        <strain evidence="13 14">TREM</strain>
    </source>
</reference>
<dbReference type="InterPro" id="IPR003593">
    <property type="entry name" value="AAA+_ATPase"/>
</dbReference>
<keyword evidence="8 10" id="KW-0472">Membrane</keyword>
<dbReference type="RefSeq" id="WP_152358480.1">
    <property type="nucleotide sequence ID" value="NZ_WBSM01000007.1"/>
</dbReference>
<dbReference type="GO" id="GO:0016887">
    <property type="term" value="F:ATP hydrolysis activity"/>
    <property type="evidence" value="ECO:0007669"/>
    <property type="project" value="InterPro"/>
</dbReference>
<dbReference type="PROSITE" id="PS50893">
    <property type="entry name" value="ABC_TRANSPORTER_2"/>
    <property type="match status" value="2"/>
</dbReference>
<feature type="compositionally biased region" description="Low complexity" evidence="9">
    <location>
        <begin position="549"/>
        <end position="559"/>
    </location>
</feature>
<dbReference type="CDD" id="cd16914">
    <property type="entry name" value="EcfT"/>
    <property type="match status" value="1"/>
</dbReference>
<dbReference type="GO" id="GO:0043190">
    <property type="term" value="C:ATP-binding cassette (ABC) transporter complex"/>
    <property type="evidence" value="ECO:0007669"/>
    <property type="project" value="TreeGrafter"/>
</dbReference>
<evidence type="ECO:0000256" key="5">
    <source>
        <dbReference type="ARBA" id="ARBA00022741"/>
    </source>
</evidence>
<evidence type="ECO:0000256" key="6">
    <source>
        <dbReference type="ARBA" id="ARBA00022840"/>
    </source>
</evidence>
<keyword evidence="4 10" id="KW-0812">Transmembrane</keyword>
<dbReference type="PANTHER" id="PTHR43553:SF24">
    <property type="entry name" value="ENERGY-COUPLING FACTOR TRANSPORTER ATP-BINDING PROTEIN ECFA1"/>
    <property type="match status" value="1"/>
</dbReference>
<evidence type="ECO:0000256" key="4">
    <source>
        <dbReference type="ARBA" id="ARBA00022692"/>
    </source>
</evidence>
<evidence type="ECO:0000256" key="8">
    <source>
        <dbReference type="ARBA" id="ARBA00023136"/>
    </source>
</evidence>
<keyword evidence="7 10" id="KW-1133">Transmembrane helix</keyword>
<dbReference type="Proteomes" id="UP000482084">
    <property type="component" value="Unassembled WGS sequence"/>
</dbReference>
<protein>
    <submittedName>
        <fullName evidence="13">ATP-binding cassette domain-containing protein</fullName>
    </submittedName>
    <submittedName>
        <fullName evidence="12">Cobalt ABC transporter</fullName>
    </submittedName>
</protein>